<name>A0A843A8H8_9CREN</name>
<comment type="caution">
    <text evidence="2">The sequence shown here is derived from an EMBL/GenBank/DDBJ whole genome shotgun (WGS) entry which is preliminary data.</text>
</comment>
<evidence type="ECO:0000259" key="1">
    <source>
        <dbReference type="Pfam" id="PF01402"/>
    </source>
</evidence>
<evidence type="ECO:0000313" key="3">
    <source>
        <dbReference type="Proteomes" id="UP000652307"/>
    </source>
</evidence>
<dbReference type="SUPFAM" id="SSF47598">
    <property type="entry name" value="Ribbon-helix-helix"/>
    <property type="match status" value="1"/>
</dbReference>
<proteinExistence type="predicted"/>
<dbReference type="InterPro" id="IPR013321">
    <property type="entry name" value="Arc_rbn_hlx_hlx"/>
</dbReference>
<dbReference type="Proteomes" id="UP000652307">
    <property type="component" value="Unassembled WGS sequence"/>
</dbReference>
<sequence length="60" mass="6996">MTMKIITFKLDEELLERIDMLAQESGTNRSDIIRKAIIMYLSKAEKESAVKKPRIKIIED</sequence>
<protein>
    <submittedName>
        <fullName evidence="2">Ribbon-helix-helix protein, CopG family</fullName>
    </submittedName>
</protein>
<reference evidence="2" key="1">
    <citation type="submission" date="2020-10" db="EMBL/GenBank/DDBJ databases">
        <title>Fervidococcus fontis strain 3639Fd - the first crenarchaeon capable of growth on lipids.</title>
        <authorList>
            <person name="Kochetkova T.V."/>
            <person name="Elcheninov A.G."/>
            <person name="Toschakov S.V."/>
            <person name="Kublanov I.V."/>
        </authorList>
    </citation>
    <scope>NUCLEOTIDE SEQUENCE</scope>
    <source>
        <strain evidence="2">3639Fd</strain>
    </source>
</reference>
<gene>
    <name evidence="2" type="ORF">IOK49_02785</name>
</gene>
<dbReference type="GeneID" id="12449331"/>
<feature type="domain" description="Ribbon-helix-helix protein CopG" evidence="1">
    <location>
        <begin position="4"/>
        <end position="41"/>
    </location>
</feature>
<dbReference type="AlphaFoldDB" id="A0A843A8H8"/>
<dbReference type="Pfam" id="PF01402">
    <property type="entry name" value="RHH_1"/>
    <property type="match status" value="1"/>
</dbReference>
<dbReference type="GO" id="GO:0006355">
    <property type="term" value="P:regulation of DNA-templated transcription"/>
    <property type="evidence" value="ECO:0007669"/>
    <property type="project" value="InterPro"/>
</dbReference>
<dbReference type="EMBL" id="JADEZV010000001">
    <property type="protein sequence ID" value="MBE9391005.1"/>
    <property type="molecule type" value="Genomic_DNA"/>
</dbReference>
<accession>A0A843A8H8</accession>
<dbReference type="InterPro" id="IPR002145">
    <property type="entry name" value="CopG"/>
</dbReference>
<dbReference type="InterPro" id="IPR010985">
    <property type="entry name" value="Ribbon_hlx_hlx"/>
</dbReference>
<dbReference type="RefSeq" id="WP_169311376.1">
    <property type="nucleotide sequence ID" value="NZ_DSFH01000055.1"/>
</dbReference>
<organism evidence="2 3">
    <name type="scientific">Fervidicoccus fontis</name>
    <dbReference type="NCBI Taxonomy" id="683846"/>
    <lineage>
        <taxon>Archaea</taxon>
        <taxon>Thermoproteota</taxon>
        <taxon>Thermoprotei</taxon>
        <taxon>Fervidicoccales</taxon>
        <taxon>Fervidicoccaceae</taxon>
        <taxon>Fervidicoccus</taxon>
    </lineage>
</organism>
<dbReference type="Gene3D" id="1.10.1220.10">
    <property type="entry name" value="Met repressor-like"/>
    <property type="match status" value="1"/>
</dbReference>
<dbReference type="CDD" id="cd22231">
    <property type="entry name" value="RHH_NikR_HicB-like"/>
    <property type="match status" value="1"/>
</dbReference>
<evidence type="ECO:0000313" key="2">
    <source>
        <dbReference type="EMBL" id="MBE9391005.1"/>
    </source>
</evidence>